<dbReference type="PANTHER" id="PTHR20921:SF0">
    <property type="entry name" value="TRANSMEMBRANE PROTEIN 222"/>
    <property type="match status" value="1"/>
</dbReference>
<accession>A0A3S3NUA8</accession>
<name>A0A3S3NUA8_9ACAR</name>
<dbReference type="PANTHER" id="PTHR20921">
    <property type="entry name" value="TRANSMEMBRANE PROTEIN 222"/>
    <property type="match status" value="1"/>
</dbReference>
<keyword evidence="3" id="KW-1185">Reference proteome</keyword>
<dbReference type="OrthoDB" id="267284at2759"/>
<dbReference type="AlphaFoldDB" id="A0A3S3NUA8"/>
<dbReference type="STRING" id="1965070.A0A3S3NUA8"/>
<keyword evidence="1" id="KW-0472">Membrane</keyword>
<proteinExistence type="predicted"/>
<evidence type="ECO:0008006" key="4">
    <source>
        <dbReference type="Google" id="ProtNLM"/>
    </source>
</evidence>
<evidence type="ECO:0000313" key="2">
    <source>
        <dbReference type="EMBL" id="RWS09294.1"/>
    </source>
</evidence>
<feature type="transmembrane region" description="Helical" evidence="1">
    <location>
        <begin position="12"/>
        <end position="30"/>
    </location>
</feature>
<dbReference type="Proteomes" id="UP000285301">
    <property type="component" value="Unassembled WGS sequence"/>
</dbReference>
<organism evidence="2 3">
    <name type="scientific">Dinothrombium tinctorium</name>
    <dbReference type="NCBI Taxonomy" id="1965070"/>
    <lineage>
        <taxon>Eukaryota</taxon>
        <taxon>Metazoa</taxon>
        <taxon>Ecdysozoa</taxon>
        <taxon>Arthropoda</taxon>
        <taxon>Chelicerata</taxon>
        <taxon>Arachnida</taxon>
        <taxon>Acari</taxon>
        <taxon>Acariformes</taxon>
        <taxon>Trombidiformes</taxon>
        <taxon>Prostigmata</taxon>
        <taxon>Anystina</taxon>
        <taxon>Parasitengona</taxon>
        <taxon>Trombidioidea</taxon>
        <taxon>Trombidiidae</taxon>
        <taxon>Dinothrombium</taxon>
    </lineage>
</organism>
<dbReference type="Pfam" id="PF05608">
    <property type="entry name" value="RTE1"/>
    <property type="match status" value="1"/>
</dbReference>
<reference evidence="2 3" key="1">
    <citation type="journal article" date="2018" name="Gigascience">
        <title>Genomes of trombidid mites reveal novel predicted allergens and laterally-transferred genes associated with secondary metabolism.</title>
        <authorList>
            <person name="Dong X."/>
            <person name="Chaisiri K."/>
            <person name="Xia D."/>
            <person name="Armstrong S.D."/>
            <person name="Fang Y."/>
            <person name="Donnelly M.J."/>
            <person name="Kadowaki T."/>
            <person name="McGarry J.W."/>
            <person name="Darby A.C."/>
            <person name="Makepeace B.L."/>
        </authorList>
    </citation>
    <scope>NUCLEOTIDE SEQUENCE [LARGE SCALE GENOMIC DNA]</scope>
    <source>
        <strain evidence="2">UoL-WK</strain>
    </source>
</reference>
<evidence type="ECO:0000313" key="3">
    <source>
        <dbReference type="Proteomes" id="UP000285301"/>
    </source>
</evidence>
<comment type="caution">
    <text evidence="2">The sequence shown here is derived from an EMBL/GenBank/DDBJ whole genome shotgun (WGS) entry which is preliminary data.</text>
</comment>
<dbReference type="EMBL" id="NCKU01002576">
    <property type="protein sequence ID" value="RWS09294.1"/>
    <property type="molecule type" value="Genomic_DNA"/>
</dbReference>
<gene>
    <name evidence="2" type="ORF">B4U79_01642</name>
</gene>
<keyword evidence="1" id="KW-0812">Transmembrane</keyword>
<sequence>MAKIDVEHVRYPFCIVWTPIPLLSWLFPFLGHTGIGMSDGVIRDFAGPYLEDDMAFGTPTKYYQMTPDKVEGGQLAWDRCVQRAADIYSQKMHNLFCDNCHSMVCLALNLMSYDGKRNWNMIKLAILLFFCGKFFYH</sequence>
<feature type="transmembrane region" description="Helical" evidence="1">
    <location>
        <begin position="119"/>
        <end position="136"/>
    </location>
</feature>
<protein>
    <recommendedName>
        <fullName evidence="4">Transmembrane protein 222-like protein</fullName>
    </recommendedName>
</protein>
<keyword evidence="1" id="KW-1133">Transmembrane helix</keyword>
<dbReference type="InterPro" id="IPR008496">
    <property type="entry name" value="TMEM222/RTE1"/>
</dbReference>
<evidence type="ECO:0000256" key="1">
    <source>
        <dbReference type="SAM" id="Phobius"/>
    </source>
</evidence>